<accession>A0A3M5P955</accession>
<proteinExistence type="predicted"/>
<dbReference type="RefSeq" id="WP_122208516.1">
    <property type="nucleotide sequence ID" value="NZ_RBTP01000036.1"/>
</dbReference>
<name>A0A3M5P955_PSEVI</name>
<dbReference type="Proteomes" id="UP000273854">
    <property type="component" value="Unassembled WGS sequence"/>
</dbReference>
<sequence length="62" mass="6492">MSTISRWALQVIALFLLGWMATVTASWSSSVASGTSNDRLAEVNIGALTTAKGSGLVQTHVQ</sequence>
<evidence type="ECO:0000313" key="2">
    <source>
        <dbReference type="Proteomes" id="UP000273854"/>
    </source>
</evidence>
<organism evidence="1 2">
    <name type="scientific">Pseudomonas viridiflava</name>
    <name type="common">Phytomonas viridiflava</name>
    <dbReference type="NCBI Taxonomy" id="33069"/>
    <lineage>
        <taxon>Bacteria</taxon>
        <taxon>Pseudomonadati</taxon>
        <taxon>Pseudomonadota</taxon>
        <taxon>Gammaproteobacteria</taxon>
        <taxon>Pseudomonadales</taxon>
        <taxon>Pseudomonadaceae</taxon>
        <taxon>Pseudomonas</taxon>
    </lineage>
</organism>
<evidence type="ECO:0000313" key="1">
    <source>
        <dbReference type="EMBL" id="RMT81269.1"/>
    </source>
</evidence>
<protein>
    <submittedName>
        <fullName evidence="1">Uncharacterized protein</fullName>
    </submittedName>
</protein>
<dbReference type="EMBL" id="RBTP01000036">
    <property type="protein sequence ID" value="RMT81269.1"/>
    <property type="molecule type" value="Genomic_DNA"/>
</dbReference>
<reference evidence="1 2" key="1">
    <citation type="submission" date="2018-08" db="EMBL/GenBank/DDBJ databases">
        <title>Recombination of ecologically and evolutionarily significant loci maintains genetic cohesion in the Pseudomonas syringae species complex.</title>
        <authorList>
            <person name="Dillon M."/>
            <person name="Thakur S."/>
            <person name="Almeida R.N.D."/>
            <person name="Weir B.S."/>
            <person name="Guttman D.S."/>
        </authorList>
    </citation>
    <scope>NUCLEOTIDE SEQUENCE [LARGE SCALE GENOMIC DNA]</scope>
    <source>
        <strain evidence="1 2">ICMP 19473</strain>
    </source>
</reference>
<comment type="caution">
    <text evidence="1">The sequence shown here is derived from an EMBL/GenBank/DDBJ whole genome shotgun (WGS) entry which is preliminary data.</text>
</comment>
<dbReference type="AlphaFoldDB" id="A0A3M5P955"/>
<gene>
    <name evidence="1" type="ORF">ALP40_02920</name>
</gene>